<keyword evidence="1" id="KW-0732">Signal</keyword>
<organism evidence="3">
    <name type="scientific">marine sediment metagenome</name>
    <dbReference type="NCBI Taxonomy" id="412755"/>
    <lineage>
        <taxon>unclassified sequences</taxon>
        <taxon>metagenomes</taxon>
        <taxon>ecological metagenomes</taxon>
    </lineage>
</organism>
<dbReference type="Pfam" id="PF17132">
    <property type="entry name" value="Glyco_hydro_106"/>
    <property type="match status" value="1"/>
</dbReference>
<name>X0UQD8_9ZZZZ</name>
<dbReference type="PANTHER" id="PTHR43817:SF1">
    <property type="entry name" value="HYDROLASE, FAMILY 43, PUTATIVE (AFU_ORTHOLOGUE AFUA_3G01660)-RELATED"/>
    <property type="match status" value="1"/>
</dbReference>
<dbReference type="PANTHER" id="PTHR43817">
    <property type="entry name" value="GLYCOSYL HYDROLASE"/>
    <property type="match status" value="1"/>
</dbReference>
<dbReference type="EMBL" id="BARS01023870">
    <property type="protein sequence ID" value="GAG01452.1"/>
    <property type="molecule type" value="Genomic_DNA"/>
</dbReference>
<gene>
    <name evidence="3" type="ORF">S01H1_37972</name>
</gene>
<reference evidence="3" key="1">
    <citation type="journal article" date="2014" name="Front. Microbiol.">
        <title>High frequency of phylogenetically diverse reductive dehalogenase-homologous genes in deep subseafloor sedimentary metagenomes.</title>
        <authorList>
            <person name="Kawai M."/>
            <person name="Futagami T."/>
            <person name="Toyoda A."/>
            <person name="Takaki Y."/>
            <person name="Nishi S."/>
            <person name="Hori S."/>
            <person name="Arai W."/>
            <person name="Tsubouchi T."/>
            <person name="Morono Y."/>
            <person name="Uchiyama I."/>
            <person name="Ito T."/>
            <person name="Fujiyama A."/>
            <person name="Inagaki F."/>
            <person name="Takami H."/>
        </authorList>
    </citation>
    <scope>NUCLEOTIDE SEQUENCE</scope>
    <source>
        <strain evidence="3">Expedition CK06-06</strain>
    </source>
</reference>
<comment type="caution">
    <text evidence="3">The sequence shown here is derived from an EMBL/GenBank/DDBJ whole genome shotgun (WGS) entry which is preliminary data.</text>
</comment>
<accession>X0UQD8</accession>
<dbReference type="AlphaFoldDB" id="X0UQD8"/>
<feature type="non-terminal residue" evidence="3">
    <location>
        <position position="1"/>
    </location>
</feature>
<evidence type="ECO:0000313" key="3">
    <source>
        <dbReference type="EMBL" id="GAG01452.1"/>
    </source>
</evidence>
<feature type="non-terminal residue" evidence="3">
    <location>
        <position position="269"/>
    </location>
</feature>
<dbReference type="GO" id="GO:0016787">
    <property type="term" value="F:hydrolase activity"/>
    <property type="evidence" value="ECO:0007669"/>
    <property type="project" value="UniProtKB-KW"/>
</dbReference>
<sequence>ITDISKVVDLTDKLKDGELTWTVPAGSWQVVRYVCSNNGQQLIAASPNSKGPFIDFLDPDATRFHFGYIIDKLGLKKGGDPESPLKYLEVDSMELHEGIQWTPKFPGWFKKYHGYDAIAWLPALSGWTVKDKVTSGRFEYDYTKTVSDLLIFSHYTTGSEVCAEYGLVLAGEAGGPGPPIWDSCPVDALKALGNVGIPRGEFWIKHIGIFLVKEVASASHIYGKKYVDAESWTTWRRWKDSPFVRKQIVDRAFCEGLNRITYHGYSHSP</sequence>
<evidence type="ECO:0000256" key="1">
    <source>
        <dbReference type="ARBA" id="ARBA00022729"/>
    </source>
</evidence>
<proteinExistence type="predicted"/>
<keyword evidence="2" id="KW-0378">Hydrolase</keyword>
<protein>
    <submittedName>
        <fullName evidence="3">Uncharacterized protein</fullName>
    </submittedName>
</protein>
<evidence type="ECO:0000256" key="2">
    <source>
        <dbReference type="ARBA" id="ARBA00022801"/>
    </source>
</evidence>